<evidence type="ECO:0000256" key="6">
    <source>
        <dbReference type="ARBA" id="ARBA00022448"/>
    </source>
</evidence>
<dbReference type="InterPro" id="IPR014312">
    <property type="entry name" value="Succ_DH_anchor"/>
</dbReference>
<keyword evidence="7" id="KW-1003">Cell membrane</keyword>
<evidence type="ECO:0000313" key="18">
    <source>
        <dbReference type="EMBL" id="MDO1537630.1"/>
    </source>
</evidence>
<dbReference type="NCBIfam" id="TIGR02968">
    <property type="entry name" value="succ_dehyd_anc"/>
    <property type="match status" value="1"/>
</dbReference>
<evidence type="ECO:0000256" key="15">
    <source>
        <dbReference type="ARBA" id="ARBA00023004"/>
    </source>
</evidence>
<evidence type="ECO:0000256" key="10">
    <source>
        <dbReference type="ARBA" id="ARBA00022617"/>
    </source>
</evidence>
<sequence length="112" mass="12219">MRRPLGGLTPWLVQRLSAVFMLAFIGFVLANFLVDPPASYEAWRAWMGNPGVSVAALLSFAALLMHAWVGLRDVTLDYVKPLAARVAVLALIATALLGAGAWVFRILWLVRA</sequence>
<evidence type="ECO:0000256" key="7">
    <source>
        <dbReference type="ARBA" id="ARBA00022475"/>
    </source>
</evidence>
<keyword evidence="12" id="KW-0479">Metal-binding</keyword>
<evidence type="ECO:0000256" key="3">
    <source>
        <dbReference type="ARBA" id="ARBA00004429"/>
    </source>
</evidence>
<comment type="caution">
    <text evidence="18">The sequence shown here is derived from an EMBL/GenBank/DDBJ whole genome shotgun (WGS) entry which is preliminary data.</text>
</comment>
<evidence type="ECO:0000256" key="16">
    <source>
        <dbReference type="ARBA" id="ARBA00023136"/>
    </source>
</evidence>
<keyword evidence="19" id="KW-1185">Reference proteome</keyword>
<evidence type="ECO:0000256" key="8">
    <source>
        <dbReference type="ARBA" id="ARBA00022519"/>
    </source>
</evidence>
<keyword evidence="14 17" id="KW-1133">Transmembrane helix</keyword>
<keyword evidence="6" id="KW-0813">Transport</keyword>
<evidence type="ECO:0000256" key="5">
    <source>
        <dbReference type="ARBA" id="ARBA00019425"/>
    </source>
</evidence>
<keyword evidence="16 17" id="KW-0472">Membrane</keyword>
<keyword evidence="15" id="KW-0408">Iron</keyword>
<dbReference type="InterPro" id="IPR034804">
    <property type="entry name" value="SQR/QFR_C/D"/>
</dbReference>
<reference evidence="18" key="1">
    <citation type="submission" date="2023-06" db="EMBL/GenBank/DDBJ databases">
        <authorList>
            <person name="Jiang Y."/>
            <person name="Liu Q."/>
        </authorList>
    </citation>
    <scope>NUCLEOTIDE SEQUENCE</scope>
    <source>
        <strain evidence="18">CGMCC 1.12090</strain>
    </source>
</reference>
<evidence type="ECO:0000256" key="9">
    <source>
        <dbReference type="ARBA" id="ARBA00022532"/>
    </source>
</evidence>
<evidence type="ECO:0000256" key="1">
    <source>
        <dbReference type="ARBA" id="ARBA00001971"/>
    </source>
</evidence>
<organism evidence="18 19">
    <name type="scientific">Variovorax ginsengisoli</name>
    <dbReference type="NCBI Taxonomy" id="363844"/>
    <lineage>
        <taxon>Bacteria</taxon>
        <taxon>Pseudomonadati</taxon>
        <taxon>Pseudomonadota</taxon>
        <taxon>Betaproteobacteria</taxon>
        <taxon>Burkholderiales</taxon>
        <taxon>Comamonadaceae</taxon>
        <taxon>Variovorax</taxon>
    </lineage>
</organism>
<protein>
    <recommendedName>
        <fullName evidence="5">Succinate dehydrogenase hydrophobic membrane anchor subunit</fullName>
    </recommendedName>
</protein>
<feature type="transmembrane region" description="Helical" evidence="17">
    <location>
        <begin position="12"/>
        <end position="34"/>
    </location>
</feature>
<gene>
    <name evidence="18" type="primary">sdhD</name>
    <name evidence="18" type="ORF">Q2T77_35865</name>
</gene>
<accession>A0ABT8SFW0</accession>
<evidence type="ECO:0000256" key="11">
    <source>
        <dbReference type="ARBA" id="ARBA00022692"/>
    </source>
</evidence>
<comment type="pathway">
    <text evidence="4">Carbohydrate metabolism; tricarboxylic acid cycle.</text>
</comment>
<evidence type="ECO:0000256" key="17">
    <source>
        <dbReference type="SAM" id="Phobius"/>
    </source>
</evidence>
<keyword evidence="9" id="KW-0816">Tricarboxylic acid cycle</keyword>
<comment type="subcellular location">
    <subcellularLocation>
        <location evidence="3">Cell inner membrane</location>
        <topology evidence="3">Multi-pass membrane protein</topology>
    </subcellularLocation>
</comment>
<keyword evidence="11 17" id="KW-0812">Transmembrane</keyword>
<evidence type="ECO:0000256" key="13">
    <source>
        <dbReference type="ARBA" id="ARBA00022982"/>
    </source>
</evidence>
<comment type="cofactor">
    <cofactor evidence="1">
        <name>heme</name>
        <dbReference type="ChEBI" id="CHEBI:30413"/>
    </cofactor>
</comment>
<dbReference type="Proteomes" id="UP001169027">
    <property type="component" value="Unassembled WGS sequence"/>
</dbReference>
<dbReference type="RefSeq" id="WP_301816071.1">
    <property type="nucleotide sequence ID" value="NZ_JAUJZH010000045.1"/>
</dbReference>
<evidence type="ECO:0000256" key="12">
    <source>
        <dbReference type="ARBA" id="ARBA00022723"/>
    </source>
</evidence>
<dbReference type="PANTHER" id="PTHR38689:SF1">
    <property type="entry name" value="SUCCINATE DEHYDROGENASE HYDROPHOBIC MEMBRANE ANCHOR SUBUNIT"/>
    <property type="match status" value="1"/>
</dbReference>
<keyword evidence="10" id="KW-0349">Heme</keyword>
<dbReference type="PANTHER" id="PTHR38689">
    <property type="entry name" value="SUCCINATE DEHYDROGENASE HYDROPHOBIC MEMBRANE ANCHOR SUBUNIT"/>
    <property type="match status" value="1"/>
</dbReference>
<evidence type="ECO:0000256" key="2">
    <source>
        <dbReference type="ARBA" id="ARBA00004050"/>
    </source>
</evidence>
<dbReference type="Gene3D" id="1.20.1300.10">
    <property type="entry name" value="Fumarate reductase/succinate dehydrogenase, transmembrane subunit"/>
    <property type="match status" value="1"/>
</dbReference>
<dbReference type="SUPFAM" id="SSF81343">
    <property type="entry name" value="Fumarate reductase respiratory complex transmembrane subunits"/>
    <property type="match status" value="1"/>
</dbReference>
<evidence type="ECO:0000313" key="19">
    <source>
        <dbReference type="Proteomes" id="UP001169027"/>
    </source>
</evidence>
<dbReference type="InterPro" id="IPR000701">
    <property type="entry name" value="SuccDH_FuR_B_TM-su"/>
</dbReference>
<keyword evidence="8" id="KW-0997">Cell inner membrane</keyword>
<dbReference type="CDD" id="cd03494">
    <property type="entry name" value="SQR_TypeC_SdhD"/>
    <property type="match status" value="1"/>
</dbReference>
<dbReference type="PIRSF" id="PIRSF000169">
    <property type="entry name" value="SDH_D"/>
    <property type="match status" value="1"/>
</dbReference>
<keyword evidence="13" id="KW-0249">Electron transport</keyword>
<feature type="transmembrane region" description="Helical" evidence="17">
    <location>
        <begin position="54"/>
        <end position="71"/>
    </location>
</feature>
<comment type="function">
    <text evidence="2">Membrane-anchoring subunit of succinate dehydrogenase (SDH).</text>
</comment>
<feature type="transmembrane region" description="Helical" evidence="17">
    <location>
        <begin position="83"/>
        <end position="108"/>
    </location>
</feature>
<evidence type="ECO:0000256" key="4">
    <source>
        <dbReference type="ARBA" id="ARBA00005163"/>
    </source>
</evidence>
<dbReference type="Pfam" id="PF01127">
    <property type="entry name" value="Sdh_cyt"/>
    <property type="match status" value="1"/>
</dbReference>
<dbReference type="EMBL" id="JAUKVY010000045">
    <property type="protein sequence ID" value="MDO1537630.1"/>
    <property type="molecule type" value="Genomic_DNA"/>
</dbReference>
<name>A0ABT8SFW0_9BURK</name>
<evidence type="ECO:0000256" key="14">
    <source>
        <dbReference type="ARBA" id="ARBA00022989"/>
    </source>
</evidence>
<proteinExistence type="predicted"/>